<dbReference type="Proteomes" id="UP001161325">
    <property type="component" value="Unassembled WGS sequence"/>
</dbReference>
<comment type="caution">
    <text evidence="3">The sequence shown here is derived from an EMBL/GenBank/DDBJ whole genome shotgun (WGS) entry which is preliminary data.</text>
</comment>
<evidence type="ECO:0000256" key="1">
    <source>
        <dbReference type="SAM" id="Phobius"/>
    </source>
</evidence>
<feature type="transmembrane region" description="Helical" evidence="1">
    <location>
        <begin position="20"/>
        <end position="36"/>
    </location>
</feature>
<name>A0AA37QDQ1_9BACT</name>
<evidence type="ECO:0000313" key="4">
    <source>
        <dbReference type="Proteomes" id="UP001161325"/>
    </source>
</evidence>
<organism evidence="3 4">
    <name type="scientific">Roseisolibacter agri</name>
    <dbReference type="NCBI Taxonomy" id="2014610"/>
    <lineage>
        <taxon>Bacteria</taxon>
        <taxon>Pseudomonadati</taxon>
        <taxon>Gemmatimonadota</taxon>
        <taxon>Gemmatimonadia</taxon>
        <taxon>Gemmatimonadales</taxon>
        <taxon>Gemmatimonadaceae</taxon>
        <taxon>Roseisolibacter</taxon>
    </lineage>
</organism>
<feature type="transmembrane region" description="Helical" evidence="1">
    <location>
        <begin position="150"/>
        <end position="175"/>
    </location>
</feature>
<feature type="transmembrane region" description="Helical" evidence="1">
    <location>
        <begin position="345"/>
        <end position="368"/>
    </location>
</feature>
<gene>
    <name evidence="3" type="ORF">rosag_43840</name>
</gene>
<dbReference type="RefSeq" id="WP_284352300.1">
    <property type="nucleotide sequence ID" value="NZ_BRXS01000007.1"/>
</dbReference>
<protein>
    <recommendedName>
        <fullName evidence="2">VanZ-like domain-containing protein</fullName>
    </recommendedName>
</protein>
<dbReference type="InterPro" id="IPR006976">
    <property type="entry name" value="VanZ-like"/>
</dbReference>
<feature type="transmembrane region" description="Helical" evidence="1">
    <location>
        <begin position="208"/>
        <end position="227"/>
    </location>
</feature>
<evidence type="ECO:0000259" key="2">
    <source>
        <dbReference type="Pfam" id="PF04892"/>
    </source>
</evidence>
<evidence type="ECO:0000313" key="3">
    <source>
        <dbReference type="EMBL" id="GLC27871.1"/>
    </source>
</evidence>
<keyword evidence="4" id="KW-1185">Reference proteome</keyword>
<feature type="domain" description="VanZ-like" evidence="2">
    <location>
        <begin position="61"/>
        <end position="134"/>
    </location>
</feature>
<feature type="transmembrane region" description="Helical" evidence="1">
    <location>
        <begin position="307"/>
        <end position="325"/>
    </location>
</feature>
<reference evidence="3" key="1">
    <citation type="submission" date="2022-08" db="EMBL/GenBank/DDBJ databases">
        <title>Draft genome sequencing of Roseisolibacter agri AW1220.</title>
        <authorList>
            <person name="Tobiishi Y."/>
            <person name="Tonouchi A."/>
        </authorList>
    </citation>
    <scope>NUCLEOTIDE SEQUENCE</scope>
    <source>
        <strain evidence="3">AW1220</strain>
    </source>
</reference>
<dbReference type="AlphaFoldDB" id="A0AA37QDQ1"/>
<accession>A0AA37QDQ1</accession>
<dbReference type="PANTHER" id="PTHR28008">
    <property type="entry name" value="DOMAIN PROTEIN, PUTATIVE (AFU_ORTHOLOGUE AFUA_3G10980)-RELATED"/>
    <property type="match status" value="1"/>
</dbReference>
<feature type="transmembrane region" description="Helical" evidence="1">
    <location>
        <begin position="63"/>
        <end position="79"/>
    </location>
</feature>
<dbReference type="EMBL" id="BRXS01000007">
    <property type="protein sequence ID" value="GLC27871.1"/>
    <property type="molecule type" value="Genomic_DNA"/>
</dbReference>
<dbReference type="Pfam" id="PF04892">
    <property type="entry name" value="VanZ"/>
    <property type="match status" value="2"/>
</dbReference>
<feature type="transmembrane region" description="Helical" evidence="1">
    <location>
        <begin position="263"/>
        <end position="286"/>
    </location>
</feature>
<feature type="domain" description="VanZ-like" evidence="2">
    <location>
        <begin position="340"/>
        <end position="430"/>
    </location>
</feature>
<feature type="transmembrane region" description="Helical" evidence="1">
    <location>
        <begin position="91"/>
        <end position="110"/>
    </location>
</feature>
<keyword evidence="1" id="KW-0472">Membrane</keyword>
<feature type="transmembrane region" description="Helical" evidence="1">
    <location>
        <begin position="122"/>
        <end position="143"/>
    </location>
</feature>
<proteinExistence type="predicted"/>
<keyword evidence="1" id="KW-1133">Transmembrane helix</keyword>
<feature type="transmembrane region" description="Helical" evidence="1">
    <location>
        <begin position="234"/>
        <end position="251"/>
    </location>
</feature>
<dbReference type="PANTHER" id="PTHR28008:SF1">
    <property type="entry name" value="DOMAIN PROTEIN, PUTATIVE (AFU_ORTHOLOGUE AFUA_3G10980)-RELATED"/>
    <property type="match status" value="1"/>
</dbReference>
<keyword evidence="1" id="KW-0812">Transmembrane</keyword>
<sequence>MPHSDPTDARWRARRLAARLAYVVVVLIATWSGLYLDPNLALAKLRLARGLHPGFRPMDVLDAVRNVALFAGLGGVWLVTGDPARLGRGVLAATLVGTALSVVAETAQLFSPRRMASVLDLLTNGGGAFLGAAAVAYAIAVVARRRARTVAAVVPHLLVAGPYLAACLCEAFSAWGRPDLVPDAAGGFRTRWRASVADFRLHPHALPMWSDLLLFAPAGFLATRVLIERGASPARAATVATTLGALTWGVAEVLRGLSGADLRPWAVVLHALATLLGAVFAATLAAREARGAGRGVTLADRLVRLRSSARAYVALLFLWSLRPFAPVTSVGELLGKLSWDALVPLRALAGLWSLHSVADVAVGFLLYLPVGAWFSVRTRADGRTPRAPWWGLALAVATEVAQIAIRGRDFDITDVMVQGAGVLVGWAIVRRADARRDRLQLTAQREAVMPGTRAARTQSALG</sequence>